<dbReference type="PANTHER" id="PTHR22773">
    <property type="entry name" value="NADH DEHYDROGENASE"/>
    <property type="match status" value="1"/>
</dbReference>
<feature type="transmembrane region" description="Helical" evidence="5">
    <location>
        <begin position="36"/>
        <end position="55"/>
    </location>
</feature>
<feature type="transmembrane region" description="Helical" evidence="5">
    <location>
        <begin position="317"/>
        <end position="341"/>
    </location>
</feature>
<evidence type="ECO:0000256" key="2">
    <source>
        <dbReference type="ARBA" id="ARBA00022692"/>
    </source>
</evidence>
<dbReference type="EMBL" id="QPJC01000002">
    <property type="protein sequence ID" value="RCW46212.1"/>
    <property type="molecule type" value="Genomic_DNA"/>
</dbReference>
<feature type="transmembrane region" description="Helical" evidence="5">
    <location>
        <begin position="396"/>
        <end position="416"/>
    </location>
</feature>
<comment type="subcellular location">
    <subcellularLocation>
        <location evidence="5">Cell membrane</location>
        <topology evidence="5">Multi-pass membrane protein</topology>
    </subcellularLocation>
    <subcellularLocation>
        <location evidence="1">Endomembrane system</location>
        <topology evidence="1">Multi-pass membrane protein</topology>
    </subcellularLocation>
    <subcellularLocation>
        <location evidence="6">Membrane</location>
        <topology evidence="6">Multi-pass membrane protein</topology>
    </subcellularLocation>
</comment>
<keyword evidence="5" id="KW-0813">Transport</keyword>
<keyword evidence="9" id="KW-1185">Reference proteome</keyword>
<keyword evidence="5" id="KW-1278">Translocase</keyword>
<feature type="transmembrane region" description="Helical" evidence="5">
    <location>
        <begin position="266"/>
        <end position="286"/>
    </location>
</feature>
<dbReference type="RefSeq" id="WP_114452002.1">
    <property type="nucleotide sequence ID" value="NZ_QPJC01000002.1"/>
</dbReference>
<comment type="caution">
    <text evidence="8">The sequence shown here is derived from an EMBL/GenBank/DDBJ whole genome shotgun (WGS) entry which is preliminary data.</text>
</comment>
<evidence type="ECO:0000256" key="1">
    <source>
        <dbReference type="ARBA" id="ARBA00004127"/>
    </source>
</evidence>
<evidence type="ECO:0000313" key="8">
    <source>
        <dbReference type="EMBL" id="RCW46212.1"/>
    </source>
</evidence>
<feature type="transmembrane region" description="Helical" evidence="5">
    <location>
        <begin position="198"/>
        <end position="222"/>
    </location>
</feature>
<feature type="transmembrane region" description="Helical" evidence="5">
    <location>
        <begin position="75"/>
        <end position="92"/>
    </location>
</feature>
<dbReference type="NCBIfam" id="TIGR01770">
    <property type="entry name" value="NDH_I_N"/>
    <property type="match status" value="1"/>
</dbReference>
<comment type="subunit">
    <text evidence="5">NDH-1 is composed of 14 different subunits. Subunits NuoA, H, J, K, L, M, N constitute the membrane sector of the complex.</text>
</comment>
<evidence type="ECO:0000256" key="5">
    <source>
        <dbReference type="HAMAP-Rule" id="MF_00445"/>
    </source>
</evidence>
<dbReference type="GO" id="GO:0050136">
    <property type="term" value="F:NADH dehydrogenase (quinone) (non-electrogenic) activity"/>
    <property type="evidence" value="ECO:0007669"/>
    <property type="project" value="UniProtKB-UniRule"/>
</dbReference>
<keyword evidence="5" id="KW-0874">Quinone</keyword>
<dbReference type="AlphaFoldDB" id="A0A368VZE6"/>
<dbReference type="GO" id="GO:0012505">
    <property type="term" value="C:endomembrane system"/>
    <property type="evidence" value="ECO:0007669"/>
    <property type="project" value="UniProtKB-SubCell"/>
</dbReference>
<keyword evidence="2 5" id="KW-0812">Transmembrane</keyword>
<dbReference type="Pfam" id="PF00361">
    <property type="entry name" value="Proton_antipo_M"/>
    <property type="match status" value="1"/>
</dbReference>
<name>A0A368VZE6_9ACTN</name>
<evidence type="ECO:0000313" key="9">
    <source>
        <dbReference type="Proteomes" id="UP000253495"/>
    </source>
</evidence>
<reference evidence="8 9" key="1">
    <citation type="submission" date="2018-07" db="EMBL/GenBank/DDBJ databases">
        <title>Genomic Encyclopedia of Type Strains, Phase III (KMG-III): the genomes of soil and plant-associated and newly described type strains.</title>
        <authorList>
            <person name="Whitman W."/>
        </authorList>
    </citation>
    <scope>NUCLEOTIDE SEQUENCE [LARGE SCALE GENOMIC DNA]</scope>
    <source>
        <strain evidence="8 9">CECT 8575</strain>
    </source>
</reference>
<dbReference type="Proteomes" id="UP000253495">
    <property type="component" value="Unassembled WGS sequence"/>
</dbReference>
<dbReference type="HAMAP" id="MF_00445">
    <property type="entry name" value="NDH1_NuoN_1"/>
    <property type="match status" value="1"/>
</dbReference>
<feature type="transmembrane region" description="Helical" evidence="5">
    <location>
        <begin position="293"/>
        <end position="311"/>
    </location>
</feature>
<dbReference type="OrthoDB" id="9811718at2"/>
<evidence type="ECO:0000256" key="4">
    <source>
        <dbReference type="ARBA" id="ARBA00023136"/>
    </source>
</evidence>
<accession>A0A368VZE6</accession>
<dbReference type="EC" id="7.1.1.-" evidence="5"/>
<feature type="transmembrane region" description="Helical" evidence="5">
    <location>
        <begin position="234"/>
        <end position="254"/>
    </location>
</feature>
<feature type="transmembrane region" description="Helical" evidence="5">
    <location>
        <begin position="157"/>
        <end position="178"/>
    </location>
</feature>
<comment type="similarity">
    <text evidence="5">Belongs to the complex I subunit 2 family.</text>
</comment>
<feature type="domain" description="NADH:quinone oxidoreductase/Mrp antiporter transmembrane" evidence="7">
    <location>
        <begin position="121"/>
        <end position="409"/>
    </location>
</feature>
<feature type="transmembrane region" description="Helical" evidence="5">
    <location>
        <begin position="362"/>
        <end position="384"/>
    </location>
</feature>
<evidence type="ECO:0000256" key="3">
    <source>
        <dbReference type="ARBA" id="ARBA00022989"/>
    </source>
</evidence>
<evidence type="ECO:0000259" key="7">
    <source>
        <dbReference type="Pfam" id="PF00361"/>
    </source>
</evidence>
<keyword evidence="3 5" id="KW-1133">Transmembrane helix</keyword>
<feature type="transmembrane region" description="Helical" evidence="5">
    <location>
        <begin position="446"/>
        <end position="470"/>
    </location>
</feature>
<protein>
    <recommendedName>
        <fullName evidence="5">NADH-quinone oxidoreductase subunit N</fullName>
        <ecNumber evidence="5">7.1.1.-</ecNumber>
    </recommendedName>
    <alternativeName>
        <fullName evidence="5">NADH dehydrogenase I subunit N</fullName>
    </alternativeName>
    <alternativeName>
        <fullName evidence="5">NDH-1 subunit N</fullName>
    </alternativeName>
</protein>
<keyword evidence="5" id="KW-1003">Cell membrane</keyword>
<dbReference type="GO" id="GO:0005886">
    <property type="term" value="C:plasma membrane"/>
    <property type="evidence" value="ECO:0007669"/>
    <property type="project" value="UniProtKB-SubCell"/>
</dbReference>
<organism evidence="8 9">
    <name type="scientific">Halopolyspora algeriensis</name>
    <dbReference type="NCBI Taxonomy" id="1500506"/>
    <lineage>
        <taxon>Bacteria</taxon>
        <taxon>Bacillati</taxon>
        <taxon>Actinomycetota</taxon>
        <taxon>Actinomycetes</taxon>
        <taxon>Actinomycetes incertae sedis</taxon>
        <taxon>Halopolyspora</taxon>
    </lineage>
</organism>
<feature type="transmembrane region" description="Helical" evidence="5">
    <location>
        <begin position="104"/>
        <end position="122"/>
    </location>
</feature>
<keyword evidence="5" id="KW-0520">NAD</keyword>
<comment type="function">
    <text evidence="5">NDH-1 shuttles electrons from NADH, via FMN and iron-sulfur (Fe-S) centers, to quinones in the respiratory chain. The immediate electron acceptor for the enzyme in this species is believed to be a menaquinone. Couples the redox reaction to proton translocation (for every two electrons transferred, four hydrogen ions are translocated across the cytoplasmic membrane), and thus conserves the redox energy in a proton gradient.</text>
</comment>
<dbReference type="InterPro" id="IPR010096">
    <property type="entry name" value="NADH-Q_OxRdtase_suN/2"/>
</dbReference>
<comment type="catalytic activity">
    <reaction evidence="5">
        <text>a quinone + NADH + 5 H(+)(in) = a quinol + NAD(+) + 4 H(+)(out)</text>
        <dbReference type="Rhea" id="RHEA:57888"/>
        <dbReference type="ChEBI" id="CHEBI:15378"/>
        <dbReference type="ChEBI" id="CHEBI:24646"/>
        <dbReference type="ChEBI" id="CHEBI:57540"/>
        <dbReference type="ChEBI" id="CHEBI:57945"/>
        <dbReference type="ChEBI" id="CHEBI:132124"/>
    </reaction>
</comment>
<dbReference type="InterPro" id="IPR001750">
    <property type="entry name" value="ND/Mrp_TM"/>
</dbReference>
<gene>
    <name evidence="5" type="primary">nuoN</name>
    <name evidence="8" type="ORF">DFQ14_102515</name>
</gene>
<proteinExistence type="inferred from homology"/>
<dbReference type="GO" id="GO:0008137">
    <property type="term" value="F:NADH dehydrogenase (ubiquinone) activity"/>
    <property type="evidence" value="ECO:0007669"/>
    <property type="project" value="InterPro"/>
</dbReference>
<dbReference type="GO" id="GO:0048038">
    <property type="term" value="F:quinone binding"/>
    <property type="evidence" value="ECO:0007669"/>
    <property type="project" value="UniProtKB-KW"/>
</dbReference>
<evidence type="ECO:0000256" key="6">
    <source>
        <dbReference type="RuleBase" id="RU000320"/>
    </source>
</evidence>
<dbReference type="GO" id="GO:0042773">
    <property type="term" value="P:ATP synthesis coupled electron transport"/>
    <property type="evidence" value="ECO:0007669"/>
    <property type="project" value="InterPro"/>
</dbReference>
<feature type="transmembrane region" description="Helical" evidence="5">
    <location>
        <begin position="6"/>
        <end position="24"/>
    </location>
</feature>
<keyword evidence="4 5" id="KW-0472">Membrane</keyword>
<sequence>MNMHPAALIPELALVAGAVLGLLLGSWLPRHHQWPVRLLAALACLVGLAATAAAMGSPARMVFGGSYAVDTATNAGRIIVLAATLLTLCLSIETVDSHHRETEFHVLMLLAALGTIVLTGASDLLLLVAGYLLASIPLYALAGFFKDAPGTEASLKYYLMGALLGVTMLAGVTILYGVGRSTGYATLAQNLPAAPRAAVAVGLVVVLAGLLFKIGAVPAHFWVPDVTEGASIPVAAFVTTVPKIGGLIAVYRLVAEALPGVAVNWPLLPAILAAASMTLGNLAAFFQDTVRRLLAYSTISQVGYLLIAAVVATRSEIALPSLLFYLAAYAVTNLGAFAVVAELPGASRLADYRGLARRHPGLAAVLVVCLLGLVGTPPTAVFLGKLEIFSAAIDGGATWLAVVAVVNTVASLFYYLRWIAPAFLRPAPEQETDTDVLAPAGRWSALAAYTAGAASLALGVVGGVVLPLGMGPLLP</sequence>